<dbReference type="Proteomes" id="UP000190042">
    <property type="component" value="Unassembled WGS sequence"/>
</dbReference>
<dbReference type="PANTHER" id="PTHR36836">
    <property type="entry name" value="COLANIC ACID BIOSYNTHESIS PROTEIN WCAK"/>
    <property type="match status" value="1"/>
</dbReference>
<reference evidence="3" key="1">
    <citation type="submission" date="2017-02" db="EMBL/GenBank/DDBJ databases">
        <authorList>
            <person name="Varghese N."/>
            <person name="Submissions S."/>
        </authorList>
    </citation>
    <scope>NUCLEOTIDE SEQUENCE [LARGE SCALE GENOMIC DNA]</scope>
    <source>
        <strain evidence="3">DSM 23966</strain>
    </source>
</reference>
<dbReference type="GO" id="GO:0016740">
    <property type="term" value="F:transferase activity"/>
    <property type="evidence" value="ECO:0007669"/>
    <property type="project" value="UniProtKB-KW"/>
</dbReference>
<dbReference type="AlphaFoldDB" id="A0A1T4Y0R2"/>
<sequence length="382" mass="42375">MKIGIVGNYGNDNNGDEAILLSIISQVTEVFQVPSDVITVFSNNPKQTAKRYQVMSAPLYYKKGNAVKTFAATYMQNKKIVKTFDLLIIGGGGILMDLYKREAPLYGSYAMMAKNSGVPYVIYGCGAGPLSSDLGKWFIRYMSKHAHSISVRDPESAELLQSVGVKKEIQVIGDPAFSLKKERHTHSESPVKIGVTAVPYYHGGYWPESKEEIYQQYIEGMAKNLDALAAARPVEITFFATKFPQDADVTKDIQALMKESAHTTVIDRNLLPKDLLEITASQDLVIGTRLHSLILATCTATPVIAVCYHHKVTDFMKLANLEEVSIPIGEMHQSENHLTTAYELLAADWTQTCEQTQKLSTTLYEEAMSGTRQFTEAIKKNV</sequence>
<dbReference type="PANTHER" id="PTHR36836:SF1">
    <property type="entry name" value="COLANIC ACID BIOSYNTHESIS PROTEIN WCAK"/>
    <property type="match status" value="1"/>
</dbReference>
<evidence type="ECO:0000259" key="1">
    <source>
        <dbReference type="Pfam" id="PF04230"/>
    </source>
</evidence>
<evidence type="ECO:0000313" key="2">
    <source>
        <dbReference type="EMBL" id="SKA95392.1"/>
    </source>
</evidence>
<dbReference type="EMBL" id="FUYJ01000002">
    <property type="protein sequence ID" value="SKA95392.1"/>
    <property type="molecule type" value="Genomic_DNA"/>
</dbReference>
<keyword evidence="2" id="KW-0808">Transferase</keyword>
<feature type="domain" description="Polysaccharide pyruvyl transferase" evidence="1">
    <location>
        <begin position="15"/>
        <end position="309"/>
    </location>
</feature>
<gene>
    <name evidence="2" type="ORF">SAMN04244570_1622</name>
</gene>
<proteinExistence type="predicted"/>
<evidence type="ECO:0000313" key="3">
    <source>
        <dbReference type="Proteomes" id="UP000190042"/>
    </source>
</evidence>
<name>A0A1T4Y0R2_9BACL</name>
<keyword evidence="3" id="KW-1185">Reference proteome</keyword>
<dbReference type="RefSeq" id="WP_078817220.1">
    <property type="nucleotide sequence ID" value="NZ_FUYJ01000002.1"/>
</dbReference>
<dbReference type="Pfam" id="PF04230">
    <property type="entry name" value="PS_pyruv_trans"/>
    <property type="match status" value="1"/>
</dbReference>
<protein>
    <submittedName>
        <fullName evidence="2">Polysaccharide pyruvyl transferase CsaB</fullName>
    </submittedName>
</protein>
<dbReference type="InterPro" id="IPR007345">
    <property type="entry name" value="Polysacch_pyruvyl_Trfase"/>
</dbReference>
<organism evidence="2 3">
    <name type="scientific">Sporosarcina newyorkensis</name>
    <dbReference type="NCBI Taxonomy" id="759851"/>
    <lineage>
        <taxon>Bacteria</taxon>
        <taxon>Bacillati</taxon>
        <taxon>Bacillota</taxon>
        <taxon>Bacilli</taxon>
        <taxon>Bacillales</taxon>
        <taxon>Caryophanaceae</taxon>
        <taxon>Sporosarcina</taxon>
    </lineage>
</organism>
<accession>A0A1T4Y0R2</accession>